<feature type="transmembrane region" description="Helical" evidence="2">
    <location>
        <begin position="116"/>
        <end position="139"/>
    </location>
</feature>
<keyword evidence="2" id="KW-0472">Membrane</keyword>
<dbReference type="InterPro" id="IPR029063">
    <property type="entry name" value="SAM-dependent_MTases_sf"/>
</dbReference>
<evidence type="ECO:0000313" key="3">
    <source>
        <dbReference type="EMBL" id="WWM70654.1"/>
    </source>
</evidence>
<keyword evidence="2" id="KW-1133">Transmembrane helix</keyword>
<name>A0ABZ2G2N6_9SPHN</name>
<feature type="transmembrane region" description="Helical" evidence="2">
    <location>
        <begin position="304"/>
        <end position="326"/>
    </location>
</feature>
<evidence type="ECO:0000256" key="1">
    <source>
        <dbReference type="ARBA" id="ARBA00023115"/>
    </source>
</evidence>
<feature type="transmembrane region" description="Helical" evidence="2">
    <location>
        <begin position="52"/>
        <end position="72"/>
    </location>
</feature>
<organism evidence="3 4">
    <name type="scientific">Sphingomonas kaistensis</name>
    <dbReference type="NCBI Taxonomy" id="298708"/>
    <lineage>
        <taxon>Bacteria</taxon>
        <taxon>Pseudomonadati</taxon>
        <taxon>Pseudomonadota</taxon>
        <taxon>Alphaproteobacteria</taxon>
        <taxon>Sphingomonadales</taxon>
        <taxon>Sphingomonadaceae</taxon>
        <taxon>Sphingomonas</taxon>
    </lineage>
</organism>
<evidence type="ECO:0000256" key="2">
    <source>
        <dbReference type="SAM" id="Phobius"/>
    </source>
</evidence>
<feature type="transmembrane region" description="Helical" evidence="2">
    <location>
        <begin position="278"/>
        <end position="298"/>
    </location>
</feature>
<evidence type="ECO:0000313" key="4">
    <source>
        <dbReference type="Proteomes" id="UP001382935"/>
    </source>
</evidence>
<dbReference type="CDD" id="cd02440">
    <property type="entry name" value="AdoMet_MTases"/>
    <property type="match status" value="1"/>
</dbReference>
<dbReference type="Proteomes" id="UP001382935">
    <property type="component" value="Chromosome"/>
</dbReference>
<feature type="transmembrane region" description="Helical" evidence="2">
    <location>
        <begin position="442"/>
        <end position="462"/>
    </location>
</feature>
<keyword evidence="2" id="KW-0812">Transmembrane</keyword>
<feature type="transmembrane region" description="Helical" evidence="2">
    <location>
        <begin position="253"/>
        <end position="271"/>
    </location>
</feature>
<dbReference type="Gene3D" id="3.40.50.150">
    <property type="entry name" value="Vaccinia Virus protein VP39"/>
    <property type="match status" value="1"/>
</dbReference>
<dbReference type="PANTHER" id="PTHR43317:SF1">
    <property type="entry name" value="THERMOSPERMINE SYNTHASE ACAULIS5"/>
    <property type="match status" value="1"/>
</dbReference>
<dbReference type="EMBL" id="CP145607">
    <property type="protein sequence ID" value="WWM70654.1"/>
    <property type="molecule type" value="Genomic_DNA"/>
</dbReference>
<reference evidence="3 4" key="1">
    <citation type="submission" date="2024-02" db="EMBL/GenBank/DDBJ databases">
        <title>Full genome sequence of Sphingomonas kaistensis.</title>
        <authorList>
            <person name="Poletto B.L."/>
            <person name="Silva G."/>
            <person name="Galante D."/>
            <person name="Campos K.R."/>
            <person name="Santos M.B.N."/>
            <person name="Sacchi C.T."/>
        </authorList>
    </citation>
    <scope>NUCLEOTIDE SEQUENCE [LARGE SCALE GENOMIC DNA]</scope>
    <source>
        <strain evidence="3 4">MA4R</strain>
    </source>
</reference>
<accession>A0ABZ2G2N6</accession>
<dbReference type="SUPFAM" id="SSF53335">
    <property type="entry name" value="S-adenosyl-L-methionine-dependent methyltransferases"/>
    <property type="match status" value="1"/>
</dbReference>
<keyword evidence="4" id="KW-1185">Reference proteome</keyword>
<feature type="transmembrane region" description="Helical" evidence="2">
    <location>
        <begin position="183"/>
        <end position="204"/>
    </location>
</feature>
<sequence length="732" mass="78413">MASLAPPAPAPAASFAPRWLFTLGIFTGSFLLFLVQPMLARMALPRLGGAPAVWNSAMLVYQGLLLAGYAYAHFLGRFGTRIQVGVHLAVLLLAGLTLPLSLAAGSPPSSAEPFLWVPWLLLISVGPLFFAISAQAPLLQRWLAVGGLNPYPLYVASNLGSFCGLVAYPLLLEPMVGVAENSLWWSWGYGIMLLLVAGCGLPLLRKDHAPPARSDAPRVRASTFIRWALIAAVPSGLMLSTTLHLTTDVAPMPLLWVVPLGLYLLSFTIAFSERRRAANICTAAAPFALILAAAMLFVMSGAMLPLVVLTAILAMFLSACALHARLYDQRPEPQNLTLFYLAMSVGGVIGGLICALFAPLLFDWTYEHPLLILAAAFLLGARQPLPAIADLMRGERAGRVLLLLILIMLIGSFLAAMMGKYAVLALLSSVAAGMATFALGRAWLFVLALATVMLAGGGLKQLHDSLTGQMTRSYFGVYRVSDDYVGQRMLIHGTTTHGVQLLGTPERERTPTSYYWQGSGVGRVMSQLPAIAGPNARVGVVGVGLGTLGCYSRPGQSWTLFEIDPTVIDIARGPGFHFLRDCLPTARVVIGDARLKLGETAPASFDILVIDAFSSDAIPMHLLTKEAFAIYKRVLRPGGVLMIHISNRHLELRPVVRTGGESVGMAGVLASAAGEPLLRGYESTWTALSSDPATLARVRATEPGLWVNLPLGRRVHWTDDHASILPVVAKPW</sequence>
<keyword evidence="1" id="KW-0620">Polyamine biosynthesis</keyword>
<feature type="transmembrane region" description="Helical" evidence="2">
    <location>
        <begin position="400"/>
        <end position="422"/>
    </location>
</feature>
<dbReference type="RefSeq" id="WP_338503596.1">
    <property type="nucleotide sequence ID" value="NZ_CP145607.1"/>
</dbReference>
<feature type="transmembrane region" description="Helical" evidence="2">
    <location>
        <begin position="338"/>
        <end position="362"/>
    </location>
</feature>
<gene>
    <name evidence="3" type="ORF">V6R86_08205</name>
</gene>
<feature type="transmembrane region" description="Helical" evidence="2">
    <location>
        <begin position="151"/>
        <end position="171"/>
    </location>
</feature>
<protein>
    <submittedName>
        <fullName evidence="3">Fused MFS/spermidine synthase</fullName>
    </submittedName>
</protein>
<feature type="transmembrane region" description="Helical" evidence="2">
    <location>
        <begin position="224"/>
        <end position="247"/>
    </location>
</feature>
<dbReference type="NCBIfam" id="NF037959">
    <property type="entry name" value="MFS_SpdSyn"/>
    <property type="match status" value="1"/>
</dbReference>
<dbReference type="PANTHER" id="PTHR43317">
    <property type="entry name" value="THERMOSPERMINE SYNTHASE ACAULIS5"/>
    <property type="match status" value="1"/>
</dbReference>
<feature type="transmembrane region" description="Helical" evidence="2">
    <location>
        <begin position="368"/>
        <end position="388"/>
    </location>
</feature>
<proteinExistence type="predicted"/>
<feature type="transmembrane region" description="Helical" evidence="2">
    <location>
        <begin position="84"/>
        <end position="104"/>
    </location>
</feature>
<feature type="transmembrane region" description="Helical" evidence="2">
    <location>
        <begin position="20"/>
        <end position="40"/>
    </location>
</feature>